<dbReference type="InterPro" id="IPR038731">
    <property type="entry name" value="RgtA/B/C-like"/>
</dbReference>
<protein>
    <submittedName>
        <fullName evidence="10">Glycosyltransferase family 39 protein</fullName>
    </submittedName>
</protein>
<keyword evidence="2" id="KW-1003">Cell membrane</keyword>
<feature type="transmembrane region" description="Helical" evidence="8">
    <location>
        <begin position="308"/>
        <end position="325"/>
    </location>
</feature>
<dbReference type="Pfam" id="PF13231">
    <property type="entry name" value="PMT_2"/>
    <property type="match status" value="1"/>
</dbReference>
<keyword evidence="11" id="KW-1185">Reference proteome</keyword>
<feature type="transmembrane region" description="Helical" evidence="8">
    <location>
        <begin position="94"/>
        <end position="112"/>
    </location>
</feature>
<evidence type="ECO:0000256" key="6">
    <source>
        <dbReference type="ARBA" id="ARBA00022989"/>
    </source>
</evidence>
<dbReference type="InterPro" id="IPR050297">
    <property type="entry name" value="LipidA_mod_glycosyltrf_83"/>
</dbReference>
<evidence type="ECO:0000313" key="11">
    <source>
        <dbReference type="Proteomes" id="UP000618931"/>
    </source>
</evidence>
<keyword evidence="3" id="KW-0328">Glycosyltransferase</keyword>
<accession>A0ABS0IA70</accession>
<organism evidence="10 11">
    <name type="scientific">Hymenobacter ruricola</name>
    <dbReference type="NCBI Taxonomy" id="2791023"/>
    <lineage>
        <taxon>Bacteria</taxon>
        <taxon>Pseudomonadati</taxon>
        <taxon>Bacteroidota</taxon>
        <taxon>Cytophagia</taxon>
        <taxon>Cytophagales</taxon>
        <taxon>Hymenobacteraceae</taxon>
        <taxon>Hymenobacter</taxon>
    </lineage>
</organism>
<keyword evidence="4" id="KW-0808">Transferase</keyword>
<dbReference type="PANTHER" id="PTHR33908">
    <property type="entry name" value="MANNOSYLTRANSFERASE YKCB-RELATED"/>
    <property type="match status" value="1"/>
</dbReference>
<feature type="transmembrane region" description="Helical" evidence="8">
    <location>
        <begin position="337"/>
        <end position="354"/>
    </location>
</feature>
<evidence type="ECO:0000256" key="8">
    <source>
        <dbReference type="SAM" id="Phobius"/>
    </source>
</evidence>
<evidence type="ECO:0000256" key="5">
    <source>
        <dbReference type="ARBA" id="ARBA00022692"/>
    </source>
</evidence>
<feature type="transmembrane region" description="Helical" evidence="8">
    <location>
        <begin position="180"/>
        <end position="206"/>
    </location>
</feature>
<keyword evidence="7 8" id="KW-0472">Membrane</keyword>
<evidence type="ECO:0000313" key="10">
    <source>
        <dbReference type="EMBL" id="MBF9223573.1"/>
    </source>
</evidence>
<feature type="domain" description="Glycosyltransferase RgtA/B/C/D-like" evidence="9">
    <location>
        <begin position="74"/>
        <end position="227"/>
    </location>
</feature>
<comment type="subcellular location">
    <subcellularLocation>
        <location evidence="1">Cell membrane</location>
        <topology evidence="1">Multi-pass membrane protein</topology>
    </subcellularLocation>
</comment>
<feature type="transmembrane region" description="Helical" evidence="8">
    <location>
        <begin position="360"/>
        <end position="383"/>
    </location>
</feature>
<feature type="transmembrane region" description="Helical" evidence="8">
    <location>
        <begin position="119"/>
        <end position="139"/>
    </location>
</feature>
<evidence type="ECO:0000256" key="7">
    <source>
        <dbReference type="ARBA" id="ARBA00023136"/>
    </source>
</evidence>
<dbReference type="PANTHER" id="PTHR33908:SF3">
    <property type="entry name" value="UNDECAPRENYL PHOSPHATE-ALPHA-4-AMINO-4-DEOXY-L-ARABINOSE ARABINOSYL TRANSFERASE"/>
    <property type="match status" value="1"/>
</dbReference>
<keyword evidence="5 8" id="KW-0812">Transmembrane</keyword>
<dbReference type="EMBL" id="JADQDM010000016">
    <property type="protein sequence ID" value="MBF9223573.1"/>
    <property type="molecule type" value="Genomic_DNA"/>
</dbReference>
<proteinExistence type="predicted"/>
<feature type="transmembrane region" description="Helical" evidence="8">
    <location>
        <begin position="218"/>
        <end position="237"/>
    </location>
</feature>
<keyword evidence="6 8" id="KW-1133">Transmembrane helix</keyword>
<gene>
    <name evidence="10" type="ORF">I2H31_20880</name>
</gene>
<evidence type="ECO:0000256" key="2">
    <source>
        <dbReference type="ARBA" id="ARBA00022475"/>
    </source>
</evidence>
<name>A0ABS0IA70_9BACT</name>
<reference evidence="10 11" key="1">
    <citation type="submission" date="2020-11" db="EMBL/GenBank/DDBJ databases">
        <authorList>
            <person name="Kim M.K."/>
        </authorList>
    </citation>
    <scope>NUCLEOTIDE SEQUENCE [LARGE SCALE GENOMIC DNA]</scope>
    <source>
        <strain evidence="10 11">BT662</strain>
    </source>
</reference>
<sequence length="497" mass="55217">MAFFRQRFRATNPLDWPKLGLLAALLLLFAWNVGAPVLHVWDEARLAVNATEMLRSGDWLITRYEGQPDLWNTKPPLLIWLQAGSLGLFGYSPWAVRLPSVLAALATAGALYRFGRAVLGSRFVGTFAALILATSPGFNGTHVARFGDYDALLTFGLTAAALSWYRYAQEQQGRWLWRGAGWFALALLTKSAAAVLVLPAVAVGGLALPGGRRALRQWPTYVAIAAAFGPLGLFYGLREAAAPGYLAATWFNDWYGRFSQHIVTVQYPWWIYFQRLLFPGLMTWSWLLPVGAWLGLSATLVPGPKRRFAQFAGLFVLTFLVLISVARTRLGWYSAPVYPMAALLCALGLEHLARQARLRWHWPATAVTGTLAVALAVPTGLLLHHEHARREAEKTDPLLRYGYQLPPLAASRPRYYTFSILQEDRYHAVLNFYVAALRQAGVQPVVVPAEDVTLGRLRPGLLFVGSEPMLRSVQQRYYTKLLMPVASGVFLRILGPK</sequence>
<dbReference type="RefSeq" id="WP_196294996.1">
    <property type="nucleotide sequence ID" value="NZ_JADQDM010000016.1"/>
</dbReference>
<evidence type="ECO:0000259" key="9">
    <source>
        <dbReference type="Pfam" id="PF13231"/>
    </source>
</evidence>
<dbReference type="Proteomes" id="UP000618931">
    <property type="component" value="Unassembled WGS sequence"/>
</dbReference>
<feature type="transmembrane region" description="Helical" evidence="8">
    <location>
        <begin position="151"/>
        <end position="168"/>
    </location>
</feature>
<comment type="caution">
    <text evidence="10">The sequence shown here is derived from an EMBL/GenBank/DDBJ whole genome shotgun (WGS) entry which is preliminary data.</text>
</comment>
<evidence type="ECO:0000256" key="3">
    <source>
        <dbReference type="ARBA" id="ARBA00022676"/>
    </source>
</evidence>
<evidence type="ECO:0000256" key="4">
    <source>
        <dbReference type="ARBA" id="ARBA00022679"/>
    </source>
</evidence>
<feature type="transmembrane region" description="Helical" evidence="8">
    <location>
        <begin position="276"/>
        <end position="296"/>
    </location>
</feature>
<evidence type="ECO:0000256" key="1">
    <source>
        <dbReference type="ARBA" id="ARBA00004651"/>
    </source>
</evidence>